<dbReference type="GeneID" id="18126262"/>
<organism evidence="2">
    <name type="scientific">Salvia miltiorrhiza</name>
    <name type="common">Chinese sage</name>
    <dbReference type="NCBI Taxonomy" id="226208"/>
    <lineage>
        <taxon>Eukaryota</taxon>
        <taxon>Viridiplantae</taxon>
        <taxon>Streptophyta</taxon>
        <taxon>Embryophyta</taxon>
        <taxon>Tracheophyta</taxon>
        <taxon>Spermatophyta</taxon>
        <taxon>Magnoliopsida</taxon>
        <taxon>eudicotyledons</taxon>
        <taxon>Gunneridae</taxon>
        <taxon>Pentapetalae</taxon>
        <taxon>asterids</taxon>
        <taxon>lamiids</taxon>
        <taxon>Lamiales</taxon>
        <taxon>Lamiaceae</taxon>
        <taxon>Nepetoideae</taxon>
        <taxon>Mentheae</taxon>
        <taxon>Salviinae</taxon>
        <taxon>Salvia</taxon>
        <taxon>Salvia incertae sedis</taxon>
    </lineage>
</organism>
<sequence>MHLGPLSLEIALSARLPLSVRTGKLNVLWLVILLVSTSVCLSVPDPFKHRMKRVGIAGFQLLSLLLGSISSLTIFLPTGRGGSKKARLKGEVRILLRQRPRVSNQTP</sequence>
<proteinExistence type="predicted"/>
<dbReference type="AlphaFoldDB" id="V9P4Q3"/>
<keyword evidence="1" id="KW-0472">Membrane</keyword>
<accession>V9P4Q3</accession>
<reference evidence="2" key="1">
    <citation type="submission" date="2013-05" db="EMBL/GenBank/DDBJ databases">
        <title>The Mitochondrial Genome of the medicinal plant Salvia miltiorrhiza.</title>
        <authorList>
            <person name="Qian J."/>
        </authorList>
    </citation>
    <scope>NUCLEOTIDE SEQUENCE</scope>
</reference>
<keyword evidence="1" id="KW-0812">Transmembrane</keyword>
<feature type="transmembrane region" description="Helical" evidence="1">
    <location>
        <begin position="56"/>
        <end position="77"/>
    </location>
</feature>
<feature type="transmembrane region" description="Helical" evidence="1">
    <location>
        <begin position="25"/>
        <end position="44"/>
    </location>
</feature>
<dbReference type="EMBL" id="KF177345">
    <property type="protein sequence ID" value="AGU16540.1"/>
    <property type="molecule type" value="Genomic_DNA"/>
</dbReference>
<evidence type="ECO:0000256" key="1">
    <source>
        <dbReference type="SAM" id="Phobius"/>
    </source>
</evidence>
<evidence type="ECO:0000313" key="2">
    <source>
        <dbReference type="EMBL" id="AGU16540.1"/>
    </source>
</evidence>
<gene>
    <name evidence="2" type="primary">orf107a</name>
    <name evidence="2" type="ORF">Salmi_Mp002</name>
</gene>
<protein>
    <submittedName>
        <fullName evidence="2">Uncharacterized protein</fullName>
    </submittedName>
</protein>
<dbReference type="KEGG" id="smil:18126262"/>
<name>V9P4Q3_SALMI</name>
<geneLocation type="mitochondrion" evidence="2"/>
<keyword evidence="2" id="KW-0496">Mitochondrion</keyword>
<keyword evidence="1" id="KW-1133">Transmembrane helix</keyword>
<dbReference type="RefSeq" id="YP_008992268.1">
    <property type="nucleotide sequence ID" value="NC_023209.1"/>
</dbReference>